<name>A0A8H5B269_9AGAR</name>
<evidence type="ECO:0000313" key="2">
    <source>
        <dbReference type="Proteomes" id="UP000567179"/>
    </source>
</evidence>
<proteinExistence type="predicted"/>
<organism evidence="1 2">
    <name type="scientific">Psilocybe cf. subviscida</name>
    <dbReference type="NCBI Taxonomy" id="2480587"/>
    <lineage>
        <taxon>Eukaryota</taxon>
        <taxon>Fungi</taxon>
        <taxon>Dikarya</taxon>
        <taxon>Basidiomycota</taxon>
        <taxon>Agaricomycotina</taxon>
        <taxon>Agaricomycetes</taxon>
        <taxon>Agaricomycetidae</taxon>
        <taxon>Agaricales</taxon>
        <taxon>Agaricineae</taxon>
        <taxon>Strophariaceae</taxon>
        <taxon>Psilocybe</taxon>
    </lineage>
</organism>
<dbReference type="AlphaFoldDB" id="A0A8H5B269"/>
<protein>
    <submittedName>
        <fullName evidence="1">Uncharacterized protein</fullName>
    </submittedName>
</protein>
<accession>A0A8H5B269</accession>
<gene>
    <name evidence="1" type="ORF">D9619_006956</name>
</gene>
<keyword evidence="2" id="KW-1185">Reference proteome</keyword>
<sequence>MVSQQRMLYPAPFGALTQLWAGTSPEGTSMNGKYLIPWARVGKANPVGEDPQLAGELWKWLDEQVADI</sequence>
<dbReference type="OrthoDB" id="191139at2759"/>
<evidence type="ECO:0000313" key="1">
    <source>
        <dbReference type="EMBL" id="KAF5315257.1"/>
    </source>
</evidence>
<dbReference type="Proteomes" id="UP000567179">
    <property type="component" value="Unassembled WGS sequence"/>
</dbReference>
<dbReference type="EMBL" id="JAACJJ010000043">
    <property type="protein sequence ID" value="KAF5315257.1"/>
    <property type="molecule type" value="Genomic_DNA"/>
</dbReference>
<reference evidence="1 2" key="1">
    <citation type="journal article" date="2020" name="ISME J.">
        <title>Uncovering the hidden diversity of litter-decomposition mechanisms in mushroom-forming fungi.</title>
        <authorList>
            <person name="Floudas D."/>
            <person name="Bentzer J."/>
            <person name="Ahren D."/>
            <person name="Johansson T."/>
            <person name="Persson P."/>
            <person name="Tunlid A."/>
        </authorList>
    </citation>
    <scope>NUCLEOTIDE SEQUENCE [LARGE SCALE GENOMIC DNA]</scope>
    <source>
        <strain evidence="1 2">CBS 101986</strain>
    </source>
</reference>
<comment type="caution">
    <text evidence="1">The sequence shown here is derived from an EMBL/GenBank/DDBJ whole genome shotgun (WGS) entry which is preliminary data.</text>
</comment>